<name>A0ACB0JW70_TRIPR</name>
<evidence type="ECO:0000313" key="1">
    <source>
        <dbReference type="EMBL" id="CAJ2648443.1"/>
    </source>
</evidence>
<proteinExistence type="predicted"/>
<reference evidence="1" key="1">
    <citation type="submission" date="2023-10" db="EMBL/GenBank/DDBJ databases">
        <authorList>
            <person name="Rodriguez Cubillos JULIANA M."/>
            <person name="De Vega J."/>
        </authorList>
    </citation>
    <scope>NUCLEOTIDE SEQUENCE</scope>
</reference>
<dbReference type="Proteomes" id="UP001177021">
    <property type="component" value="Unassembled WGS sequence"/>
</dbReference>
<sequence>MAAKVLFALCLLLVFIAESQATKVKNFFNVMNYGATADGKTDNSAAFMKAWSDACNSNGKVAVMIPRGTYFVKQVIFKGPCKGLTIVRIEGDLIAPSDPFFAKDTWINFRYVKNLIVSGPGRLDGQGSSAWEDCTKNHNCRPSLPISMTFDFVTNGYIHHLSSINSKGGHFKTYGCENMTFKKVKISAPGDSPNTDGIKIANSNGVAIDRGNIGTGDDCIAIISGSKNVSISDVFCGPGHGISVGSLGHNDWEQNVENIKVKNCTLSDTTNGLRIKSWATPLSKPLKVSNFVYEDIVMNNVYNPIIIDQEYCPSGTCSNKDASHVEISDVSFKNIRGSSNTQVAVNLKCSAKFPCKNIILDTIDLWQNRGVGRLSNLCSNVNGASYGKQNPSSCL</sequence>
<gene>
    <name evidence="1" type="ORF">MILVUS5_LOCUS16795</name>
</gene>
<organism evidence="1 2">
    <name type="scientific">Trifolium pratense</name>
    <name type="common">Red clover</name>
    <dbReference type="NCBI Taxonomy" id="57577"/>
    <lineage>
        <taxon>Eukaryota</taxon>
        <taxon>Viridiplantae</taxon>
        <taxon>Streptophyta</taxon>
        <taxon>Embryophyta</taxon>
        <taxon>Tracheophyta</taxon>
        <taxon>Spermatophyta</taxon>
        <taxon>Magnoliopsida</taxon>
        <taxon>eudicotyledons</taxon>
        <taxon>Gunneridae</taxon>
        <taxon>Pentapetalae</taxon>
        <taxon>rosids</taxon>
        <taxon>fabids</taxon>
        <taxon>Fabales</taxon>
        <taxon>Fabaceae</taxon>
        <taxon>Papilionoideae</taxon>
        <taxon>50 kb inversion clade</taxon>
        <taxon>NPAAA clade</taxon>
        <taxon>Hologalegina</taxon>
        <taxon>IRL clade</taxon>
        <taxon>Trifolieae</taxon>
        <taxon>Trifolium</taxon>
    </lineage>
</organism>
<keyword evidence="2" id="KW-1185">Reference proteome</keyword>
<evidence type="ECO:0000313" key="2">
    <source>
        <dbReference type="Proteomes" id="UP001177021"/>
    </source>
</evidence>
<protein>
    <submittedName>
        <fullName evidence="1">Uncharacterized protein</fullName>
    </submittedName>
</protein>
<comment type="caution">
    <text evidence="1">The sequence shown here is derived from an EMBL/GenBank/DDBJ whole genome shotgun (WGS) entry which is preliminary data.</text>
</comment>
<dbReference type="EMBL" id="CASHSV030000109">
    <property type="protein sequence ID" value="CAJ2648443.1"/>
    <property type="molecule type" value="Genomic_DNA"/>
</dbReference>
<accession>A0ACB0JW70</accession>